<accession>A0ABW6SCD4</accession>
<keyword evidence="2" id="KW-1185">Reference proteome</keyword>
<dbReference type="Proteomes" id="UP001601992">
    <property type="component" value="Unassembled WGS sequence"/>
</dbReference>
<gene>
    <name evidence="1" type="ORF">ACFYXQ_36430</name>
</gene>
<protein>
    <submittedName>
        <fullName evidence="1">Uncharacterized protein</fullName>
    </submittedName>
</protein>
<reference evidence="1 2" key="1">
    <citation type="submission" date="2024-10" db="EMBL/GenBank/DDBJ databases">
        <title>The Natural Products Discovery Center: Release of the First 8490 Sequenced Strains for Exploring Actinobacteria Biosynthetic Diversity.</title>
        <authorList>
            <person name="Kalkreuter E."/>
            <person name="Kautsar S.A."/>
            <person name="Yang D."/>
            <person name="Bader C.D."/>
            <person name="Teijaro C.N."/>
            <person name="Fluegel L."/>
            <person name="Davis C.M."/>
            <person name="Simpson J.R."/>
            <person name="Lauterbach L."/>
            <person name="Steele A.D."/>
            <person name="Gui C."/>
            <person name="Meng S."/>
            <person name="Li G."/>
            <person name="Viehrig K."/>
            <person name="Ye F."/>
            <person name="Su P."/>
            <person name="Kiefer A.F."/>
            <person name="Nichols A."/>
            <person name="Cepeda A.J."/>
            <person name="Yan W."/>
            <person name="Fan B."/>
            <person name="Jiang Y."/>
            <person name="Adhikari A."/>
            <person name="Zheng C.-J."/>
            <person name="Schuster L."/>
            <person name="Cowan T.M."/>
            <person name="Smanski M.J."/>
            <person name="Chevrette M.G."/>
            <person name="De Carvalho L.P.S."/>
            <person name="Shen B."/>
        </authorList>
    </citation>
    <scope>NUCLEOTIDE SEQUENCE [LARGE SCALE GENOMIC DNA]</scope>
    <source>
        <strain evidence="1 2">NPDC002593</strain>
    </source>
</reference>
<proteinExistence type="predicted"/>
<name>A0ABW6SCD4_9NOCA</name>
<organism evidence="1 2">
    <name type="scientific">Nocardia jiangxiensis</name>
    <dbReference type="NCBI Taxonomy" id="282685"/>
    <lineage>
        <taxon>Bacteria</taxon>
        <taxon>Bacillati</taxon>
        <taxon>Actinomycetota</taxon>
        <taxon>Actinomycetes</taxon>
        <taxon>Mycobacteriales</taxon>
        <taxon>Nocardiaceae</taxon>
        <taxon>Nocardia</taxon>
    </lineage>
</organism>
<dbReference type="RefSeq" id="WP_169541998.1">
    <property type="nucleotide sequence ID" value="NZ_JBIAQY010000018.1"/>
</dbReference>
<dbReference type="EMBL" id="JBIAQY010000018">
    <property type="protein sequence ID" value="MFF3573263.1"/>
    <property type="molecule type" value="Genomic_DNA"/>
</dbReference>
<comment type="caution">
    <text evidence="1">The sequence shown here is derived from an EMBL/GenBank/DDBJ whole genome shotgun (WGS) entry which is preliminary data.</text>
</comment>
<sequence>MAFDFQRLHRAYLSADLLAAPPEPYLDNIVHYVTGTQDRGEHVDEITFTEPKSSAIISDFDAQPTFSIAAAESAGRSKSAAAH</sequence>
<evidence type="ECO:0000313" key="1">
    <source>
        <dbReference type="EMBL" id="MFF3573263.1"/>
    </source>
</evidence>
<evidence type="ECO:0000313" key="2">
    <source>
        <dbReference type="Proteomes" id="UP001601992"/>
    </source>
</evidence>